<dbReference type="PROSITE" id="PS50297">
    <property type="entry name" value="ANK_REP_REGION"/>
    <property type="match status" value="3"/>
</dbReference>
<accession>A0A6J7ZYC3</accession>
<dbReference type="SUPFAM" id="SSF48403">
    <property type="entry name" value="Ankyrin repeat"/>
    <property type="match status" value="1"/>
</dbReference>
<dbReference type="Proteomes" id="UP000507470">
    <property type="component" value="Unassembled WGS sequence"/>
</dbReference>
<dbReference type="PANTHER" id="PTHR24171">
    <property type="entry name" value="ANKYRIN REPEAT DOMAIN-CONTAINING PROTEIN 39-RELATED"/>
    <property type="match status" value="1"/>
</dbReference>
<name>A0A6J7ZYC3_MYTCO</name>
<evidence type="ECO:0000256" key="3">
    <source>
        <dbReference type="PROSITE-ProRule" id="PRU00023"/>
    </source>
</evidence>
<proteinExistence type="predicted"/>
<dbReference type="Pfam" id="PF12796">
    <property type="entry name" value="Ank_2"/>
    <property type="match status" value="2"/>
</dbReference>
<dbReference type="Pfam" id="PF00023">
    <property type="entry name" value="Ank"/>
    <property type="match status" value="1"/>
</dbReference>
<dbReference type="SMART" id="SM00248">
    <property type="entry name" value="ANK"/>
    <property type="match status" value="6"/>
</dbReference>
<dbReference type="Gene3D" id="1.25.40.20">
    <property type="entry name" value="Ankyrin repeat-containing domain"/>
    <property type="match status" value="2"/>
</dbReference>
<organism evidence="4 5">
    <name type="scientific">Mytilus coruscus</name>
    <name type="common">Sea mussel</name>
    <dbReference type="NCBI Taxonomy" id="42192"/>
    <lineage>
        <taxon>Eukaryota</taxon>
        <taxon>Metazoa</taxon>
        <taxon>Spiralia</taxon>
        <taxon>Lophotrochozoa</taxon>
        <taxon>Mollusca</taxon>
        <taxon>Bivalvia</taxon>
        <taxon>Autobranchia</taxon>
        <taxon>Pteriomorphia</taxon>
        <taxon>Mytilida</taxon>
        <taxon>Mytiloidea</taxon>
        <taxon>Mytilidae</taxon>
        <taxon>Mytilinae</taxon>
        <taxon>Mytilus</taxon>
    </lineage>
</organism>
<evidence type="ECO:0000313" key="4">
    <source>
        <dbReference type="EMBL" id="CAC5357850.1"/>
    </source>
</evidence>
<gene>
    <name evidence="4" type="ORF">MCOR_1341</name>
</gene>
<keyword evidence="5" id="KW-1185">Reference proteome</keyword>
<dbReference type="AlphaFoldDB" id="A0A6J7ZYC3"/>
<keyword evidence="1" id="KW-0677">Repeat</keyword>
<evidence type="ECO:0000256" key="1">
    <source>
        <dbReference type="ARBA" id="ARBA00022737"/>
    </source>
</evidence>
<dbReference type="OrthoDB" id="340620at2759"/>
<dbReference type="EMBL" id="CACVKT020000259">
    <property type="protein sequence ID" value="CAC5357850.1"/>
    <property type="molecule type" value="Genomic_DNA"/>
</dbReference>
<dbReference type="InterPro" id="IPR002110">
    <property type="entry name" value="Ankyrin_rpt"/>
</dbReference>
<dbReference type="InterPro" id="IPR036770">
    <property type="entry name" value="Ankyrin_rpt-contain_sf"/>
</dbReference>
<dbReference type="PROSITE" id="PS50088">
    <property type="entry name" value="ANK_REPEAT"/>
    <property type="match status" value="3"/>
</dbReference>
<feature type="repeat" description="ANK" evidence="3">
    <location>
        <begin position="63"/>
        <end position="95"/>
    </location>
</feature>
<evidence type="ECO:0000313" key="5">
    <source>
        <dbReference type="Proteomes" id="UP000507470"/>
    </source>
</evidence>
<evidence type="ECO:0000256" key="2">
    <source>
        <dbReference type="ARBA" id="ARBA00023043"/>
    </source>
</evidence>
<feature type="repeat" description="ANK" evidence="3">
    <location>
        <begin position="163"/>
        <end position="195"/>
    </location>
</feature>
<keyword evidence="2 3" id="KW-0040">ANK repeat</keyword>
<sequence>MHILEFLIKNGGDPLIINRNGENALHIACKTNYMEYLLLLLQSDESSFIGGLIQEYLDIKSSSGMTPLSIAYDNRNKEMLKVLILKGADIDKRYGPQKESLLFKACTDQENDILLLLLENKARTDVYNIDRKTPLYISCFLGYDEITRILLEKNANVNICSYEGYSPLHFSCMHNNIAVAEMLLKKDANPNAISANNESLLIMSCKKNHAEILDLLLQYNADVDYCHYMG</sequence>
<protein>
    <submittedName>
        <fullName evidence="4">ANK</fullName>
    </submittedName>
</protein>
<reference evidence="4 5" key="1">
    <citation type="submission" date="2020-06" db="EMBL/GenBank/DDBJ databases">
        <authorList>
            <person name="Li R."/>
            <person name="Bekaert M."/>
        </authorList>
    </citation>
    <scope>NUCLEOTIDE SEQUENCE [LARGE SCALE GENOMIC DNA]</scope>
    <source>
        <strain evidence="5">wild</strain>
    </source>
</reference>
<feature type="repeat" description="ANK" evidence="3">
    <location>
        <begin position="130"/>
        <end position="162"/>
    </location>
</feature>